<dbReference type="EMBL" id="QQBC01000010">
    <property type="protein sequence ID" value="RDI63382.1"/>
    <property type="molecule type" value="Genomic_DNA"/>
</dbReference>
<evidence type="ECO:0000313" key="1">
    <source>
        <dbReference type="EMBL" id="RDI63382.1"/>
    </source>
</evidence>
<comment type="caution">
    <text evidence="1">The sequence shown here is derived from an EMBL/GenBank/DDBJ whole genome shotgun (WGS) entry which is preliminary data.</text>
</comment>
<reference evidence="1 2" key="1">
    <citation type="submission" date="2018-07" db="EMBL/GenBank/DDBJ databases">
        <title>Genomic Encyclopedia of Type Strains, Phase IV (KMG-IV): sequencing the most valuable type-strain genomes for metagenomic binning, comparative biology and taxonomic classification.</title>
        <authorList>
            <person name="Goeker M."/>
        </authorList>
    </citation>
    <scope>NUCLEOTIDE SEQUENCE [LARGE SCALE GENOMIC DNA]</scope>
    <source>
        <strain evidence="1 2">DSM 44290</strain>
    </source>
</reference>
<gene>
    <name evidence="1" type="ORF">DFR76_11079</name>
</gene>
<dbReference type="AlphaFoldDB" id="A0A370HXZ6"/>
<keyword evidence="2" id="KW-1185">Reference proteome</keyword>
<evidence type="ECO:0000313" key="2">
    <source>
        <dbReference type="Proteomes" id="UP000254869"/>
    </source>
</evidence>
<organism evidence="1 2">
    <name type="scientific">Nocardia pseudobrasiliensis</name>
    <dbReference type="NCBI Taxonomy" id="45979"/>
    <lineage>
        <taxon>Bacteria</taxon>
        <taxon>Bacillati</taxon>
        <taxon>Actinomycetota</taxon>
        <taxon>Actinomycetes</taxon>
        <taxon>Mycobacteriales</taxon>
        <taxon>Nocardiaceae</taxon>
        <taxon>Nocardia</taxon>
    </lineage>
</organism>
<sequence>MIRDPAAEFAHTAVSAVRDDAAGRYALMRDLYEGLPAPGSHLPYRRAALAFMNWQLRRGLLEPPDGPRPGSPWWRAINERLLRDLCEARAIHGGYDGVASSASVAGTLDFIRRPSARTWYRAHNIAVVSAYLDHQALARSEGKIERFVVNLVLMRVLYAHALVAAPRLALSWLAPIAAPLGDPRLGMTGIFLSLSRVLPDRYPLGDNVPRFVELEHGFGHLLDVGVIRPRVELLYDWSARELELPGLRELLSGGIPCYAWDPADSQPWQPPPSLLARWALRTLR</sequence>
<dbReference type="Proteomes" id="UP000254869">
    <property type="component" value="Unassembled WGS sequence"/>
</dbReference>
<protein>
    <submittedName>
        <fullName evidence="1">Uncharacterized protein</fullName>
    </submittedName>
</protein>
<accession>A0A370HXZ6</accession>
<proteinExistence type="predicted"/>
<dbReference type="STRING" id="1210086.GCA_001613105_06605"/>
<name>A0A370HXZ6_9NOCA</name>
<dbReference type="RefSeq" id="WP_068006092.1">
    <property type="nucleotide sequence ID" value="NZ_QQBC01000010.1"/>
</dbReference>